<feature type="transmembrane region" description="Helical" evidence="1">
    <location>
        <begin position="80"/>
        <end position="99"/>
    </location>
</feature>
<feature type="transmembrane region" description="Helical" evidence="1">
    <location>
        <begin position="53"/>
        <end position="74"/>
    </location>
</feature>
<keyword evidence="1" id="KW-1133">Transmembrane helix</keyword>
<evidence type="ECO:0000256" key="1">
    <source>
        <dbReference type="SAM" id="Phobius"/>
    </source>
</evidence>
<evidence type="ECO:0000313" key="2">
    <source>
        <dbReference type="EMBL" id="KAK6728992.1"/>
    </source>
</evidence>
<evidence type="ECO:0000313" key="3">
    <source>
        <dbReference type="Proteomes" id="UP001303046"/>
    </source>
</evidence>
<feature type="transmembrane region" description="Helical" evidence="1">
    <location>
        <begin position="106"/>
        <end position="133"/>
    </location>
</feature>
<gene>
    <name evidence="2" type="primary">Necator_chrI.g2323</name>
    <name evidence="2" type="ORF">RB195_006196</name>
</gene>
<dbReference type="EMBL" id="JAVFWL010000001">
    <property type="protein sequence ID" value="KAK6728992.1"/>
    <property type="molecule type" value="Genomic_DNA"/>
</dbReference>
<organism evidence="2 3">
    <name type="scientific">Necator americanus</name>
    <name type="common">Human hookworm</name>
    <dbReference type="NCBI Taxonomy" id="51031"/>
    <lineage>
        <taxon>Eukaryota</taxon>
        <taxon>Metazoa</taxon>
        <taxon>Ecdysozoa</taxon>
        <taxon>Nematoda</taxon>
        <taxon>Chromadorea</taxon>
        <taxon>Rhabditida</taxon>
        <taxon>Rhabditina</taxon>
        <taxon>Rhabditomorpha</taxon>
        <taxon>Strongyloidea</taxon>
        <taxon>Ancylostomatidae</taxon>
        <taxon>Bunostominae</taxon>
        <taxon>Necator</taxon>
    </lineage>
</organism>
<dbReference type="Proteomes" id="UP001303046">
    <property type="component" value="Unassembled WGS sequence"/>
</dbReference>
<accession>A0ABR1BRH2</accession>
<sequence>MASSRCFEFAHKSAVIFQAHFNGFVYEMSMGTPMNGSEKKKNRCLGGSMNLNAGMRIVVSIGTLVILALVAALYMKFKKALFILLIPTAVTVMTVVAILTRRHRFVWPIIATSMFHVILACYALLIFSFYFFFKPFYIIMVLNWAFDTLHTDKTDSYYVQCTAIFVGLTSFLAYNCWQAVISLSYLEHLQMIQIRSLVVITLSREHKNLIDFFVHHRPHQLHTLTTKERLNKTNGSKKYQSINVIIPYNKTSSQMYT</sequence>
<reference evidence="2 3" key="1">
    <citation type="submission" date="2023-08" db="EMBL/GenBank/DDBJ databases">
        <title>A Necator americanus chromosomal reference genome.</title>
        <authorList>
            <person name="Ilik V."/>
            <person name="Petrzelkova K.J."/>
            <person name="Pardy F."/>
            <person name="Fuh T."/>
            <person name="Niatou-Singa F.S."/>
            <person name="Gouil Q."/>
            <person name="Baker L."/>
            <person name="Ritchie M.E."/>
            <person name="Jex A.R."/>
            <person name="Gazzola D."/>
            <person name="Li H."/>
            <person name="Toshio Fujiwara R."/>
            <person name="Zhan B."/>
            <person name="Aroian R.V."/>
            <person name="Pafco B."/>
            <person name="Schwarz E.M."/>
        </authorList>
    </citation>
    <scope>NUCLEOTIDE SEQUENCE [LARGE SCALE GENOMIC DNA]</scope>
    <source>
        <strain evidence="2 3">Aroian</strain>
        <tissue evidence="2">Whole animal</tissue>
    </source>
</reference>
<keyword evidence="1" id="KW-0812">Transmembrane</keyword>
<protein>
    <submittedName>
        <fullName evidence="2">Uncharacterized protein</fullName>
    </submittedName>
</protein>
<keyword evidence="3" id="KW-1185">Reference proteome</keyword>
<proteinExistence type="predicted"/>
<comment type="caution">
    <text evidence="2">The sequence shown here is derived from an EMBL/GenBank/DDBJ whole genome shotgun (WGS) entry which is preliminary data.</text>
</comment>
<name>A0ABR1BRH2_NECAM</name>
<feature type="transmembrane region" description="Helical" evidence="1">
    <location>
        <begin position="157"/>
        <end position="186"/>
    </location>
</feature>
<keyword evidence="1" id="KW-0472">Membrane</keyword>